<feature type="compositionally biased region" description="Low complexity" evidence="2">
    <location>
        <begin position="58"/>
        <end position="77"/>
    </location>
</feature>
<accession>A0A7W9WTE7</accession>
<evidence type="ECO:0000256" key="1">
    <source>
        <dbReference type="ARBA" id="ARBA00022729"/>
    </source>
</evidence>
<dbReference type="RefSeq" id="WP_183727849.1">
    <property type="nucleotide sequence ID" value="NZ_JACHBW010000016.1"/>
</dbReference>
<dbReference type="CDD" id="cd00118">
    <property type="entry name" value="LysM"/>
    <property type="match status" value="1"/>
</dbReference>
<keyword evidence="5" id="KW-1185">Reference proteome</keyword>
<dbReference type="PROSITE" id="PS51782">
    <property type="entry name" value="LYSM"/>
    <property type="match status" value="1"/>
</dbReference>
<dbReference type="InterPro" id="IPR001638">
    <property type="entry name" value="Solute-binding_3/MltF_N"/>
</dbReference>
<dbReference type="EMBL" id="JACHBW010000016">
    <property type="protein sequence ID" value="MBB6105255.1"/>
    <property type="molecule type" value="Genomic_DNA"/>
</dbReference>
<dbReference type="PANTHER" id="PTHR35936:SF17">
    <property type="entry name" value="ARGININE-BINDING EXTRACELLULAR PROTEIN ARTP"/>
    <property type="match status" value="1"/>
</dbReference>
<reference evidence="4 5" key="1">
    <citation type="submission" date="2020-08" db="EMBL/GenBank/DDBJ databases">
        <title>Above-ground endophytic microbial communities from plants in different locations in the United States.</title>
        <authorList>
            <person name="Frank C."/>
        </authorList>
    </citation>
    <scope>NUCLEOTIDE SEQUENCE [LARGE SCALE GENOMIC DNA]</scope>
    <source>
        <strain evidence="4 5">WP4_2_2</strain>
    </source>
</reference>
<dbReference type="Proteomes" id="UP000571554">
    <property type="component" value="Unassembled WGS sequence"/>
</dbReference>
<dbReference type="AlphaFoldDB" id="A0A7W9WTE7"/>
<keyword evidence="1" id="KW-0732">Signal</keyword>
<sequence length="391" mass="42493">MQLTTGAKRFLGLVASVAIVYGAYYAWQHGLIGKHGDTQPAALDVGNNSQSAPATPSTDQGTTQAATQQPTQQPIPASFTPNADTRQQILQNHVVRISVENPSEPIYGETNGTPHGFNYEFAKLLFGQPEFNANGPIRIDTHHEVNAYKDVPRQLLASDNGVPAVDIAMDGLTFPDNTPSGVLYTNPYLDDFGYALIVRKGSPLHSAADLAGKTVGILQGDPDVKAFVTRQLPNTQFVEVNDADDQFITKVIDGHQVDAFIYDYPFAVESIKGSDLKFAQTKLDGSSISYKIGVRANDQNLLVYLNSAIGRVKQTPAYLDLLRKYFRSDQADVIAAGNGEHTYAVKRGDTLNTIAAAQLGAGARYRDIQRRNNLPNPNLILVGEQLIIPVR</sequence>
<evidence type="ECO:0000259" key="3">
    <source>
        <dbReference type="PROSITE" id="PS51782"/>
    </source>
</evidence>
<comment type="caution">
    <text evidence="4">The sequence shown here is derived from an EMBL/GenBank/DDBJ whole genome shotgun (WGS) entry which is preliminary data.</text>
</comment>
<dbReference type="Pfam" id="PF01476">
    <property type="entry name" value="LysM"/>
    <property type="match status" value="1"/>
</dbReference>
<evidence type="ECO:0000313" key="5">
    <source>
        <dbReference type="Proteomes" id="UP000571554"/>
    </source>
</evidence>
<feature type="compositionally biased region" description="Polar residues" evidence="2">
    <location>
        <begin position="46"/>
        <end position="57"/>
    </location>
</feature>
<dbReference type="SUPFAM" id="SSF54106">
    <property type="entry name" value="LysM domain"/>
    <property type="match status" value="1"/>
</dbReference>
<dbReference type="SMART" id="SM00257">
    <property type="entry name" value="LysM"/>
    <property type="match status" value="1"/>
</dbReference>
<organism evidence="4 5">
    <name type="scientific">Paraburkholderia bannensis</name>
    <dbReference type="NCBI Taxonomy" id="765414"/>
    <lineage>
        <taxon>Bacteria</taxon>
        <taxon>Pseudomonadati</taxon>
        <taxon>Pseudomonadota</taxon>
        <taxon>Betaproteobacteria</taxon>
        <taxon>Burkholderiales</taxon>
        <taxon>Burkholderiaceae</taxon>
        <taxon>Paraburkholderia</taxon>
    </lineage>
</organism>
<feature type="domain" description="LysM" evidence="3">
    <location>
        <begin position="341"/>
        <end position="388"/>
    </location>
</feature>
<proteinExistence type="predicted"/>
<dbReference type="SUPFAM" id="SSF53850">
    <property type="entry name" value="Periplasmic binding protein-like II"/>
    <property type="match status" value="1"/>
</dbReference>
<dbReference type="Gene3D" id="3.10.350.10">
    <property type="entry name" value="LysM domain"/>
    <property type="match status" value="1"/>
</dbReference>
<dbReference type="PANTHER" id="PTHR35936">
    <property type="entry name" value="MEMBRANE-BOUND LYTIC MUREIN TRANSGLYCOSYLASE F"/>
    <property type="match status" value="1"/>
</dbReference>
<evidence type="ECO:0000256" key="2">
    <source>
        <dbReference type="SAM" id="MobiDB-lite"/>
    </source>
</evidence>
<dbReference type="Gene3D" id="3.40.190.10">
    <property type="entry name" value="Periplasmic binding protein-like II"/>
    <property type="match status" value="2"/>
</dbReference>
<name>A0A7W9WTE7_9BURK</name>
<dbReference type="SMART" id="SM00062">
    <property type="entry name" value="PBPb"/>
    <property type="match status" value="1"/>
</dbReference>
<dbReference type="InterPro" id="IPR018392">
    <property type="entry name" value="LysM"/>
</dbReference>
<feature type="region of interest" description="Disordered" evidence="2">
    <location>
        <begin position="42"/>
        <end position="81"/>
    </location>
</feature>
<dbReference type="InterPro" id="IPR036779">
    <property type="entry name" value="LysM_dom_sf"/>
</dbReference>
<evidence type="ECO:0000313" key="4">
    <source>
        <dbReference type="EMBL" id="MBB6105255.1"/>
    </source>
</evidence>
<protein>
    <recommendedName>
        <fullName evidence="3">LysM domain-containing protein</fullName>
    </recommendedName>
</protein>
<gene>
    <name evidence="4" type="ORF">F4827_005121</name>
</gene>